<evidence type="ECO:0000259" key="1">
    <source>
        <dbReference type="Pfam" id="PF02627"/>
    </source>
</evidence>
<dbReference type="EMBL" id="CP140152">
    <property type="protein sequence ID" value="WQH03335.1"/>
    <property type="molecule type" value="Genomic_DNA"/>
</dbReference>
<dbReference type="InterPro" id="IPR029032">
    <property type="entry name" value="AhpD-like"/>
</dbReference>
<dbReference type="RefSeq" id="WP_019921765.1">
    <property type="nucleotide sequence ID" value="NZ_CP140152.1"/>
</dbReference>
<gene>
    <name evidence="2" type="ORF">SR858_20090</name>
</gene>
<proteinExistence type="predicted"/>
<evidence type="ECO:0000313" key="3">
    <source>
        <dbReference type="Proteomes" id="UP001326110"/>
    </source>
</evidence>
<dbReference type="NCBIfam" id="TIGR00778">
    <property type="entry name" value="ahpD_dom"/>
    <property type="match status" value="1"/>
</dbReference>
<dbReference type="InterPro" id="IPR003779">
    <property type="entry name" value="CMD-like"/>
</dbReference>
<sequence>MTQAARIKDFYRAAPTSLQAMIALSTSVKKSALGIRLVELVNLRISQINGCGVCVDMHWRDLVKQGLDPRHINAIAGWREAPASFFSDSERAALNWAEAVNALPHKQPGDADFALLKAHFDDNQIIELSYGIAVIRGWNVINASLHNQIPEVPAPGF</sequence>
<reference evidence="2 3" key="1">
    <citation type="submission" date="2023-11" db="EMBL/GenBank/DDBJ databases">
        <title>MicrobeMod: A computational toolkit for identifying prokaryotic methylation and restriction-modification with nanopore sequencing.</title>
        <authorList>
            <person name="Crits-Christoph A."/>
            <person name="Kang S.C."/>
            <person name="Lee H."/>
            <person name="Ostrov N."/>
        </authorList>
    </citation>
    <scope>NUCLEOTIDE SEQUENCE [LARGE SCALE GENOMIC DNA]</scope>
    <source>
        <strain evidence="2 3">ATCC 25935</strain>
    </source>
</reference>
<dbReference type="InterPro" id="IPR004675">
    <property type="entry name" value="AhpD_core"/>
</dbReference>
<dbReference type="Proteomes" id="UP001326110">
    <property type="component" value="Chromosome"/>
</dbReference>
<organism evidence="2 3">
    <name type="scientific">Duganella zoogloeoides</name>
    <dbReference type="NCBI Taxonomy" id="75659"/>
    <lineage>
        <taxon>Bacteria</taxon>
        <taxon>Pseudomonadati</taxon>
        <taxon>Pseudomonadota</taxon>
        <taxon>Betaproteobacteria</taxon>
        <taxon>Burkholderiales</taxon>
        <taxon>Oxalobacteraceae</taxon>
        <taxon>Telluria group</taxon>
        <taxon>Duganella</taxon>
    </lineage>
</organism>
<dbReference type="GeneID" id="43163512"/>
<dbReference type="Gene3D" id="1.20.1290.10">
    <property type="entry name" value="AhpD-like"/>
    <property type="match status" value="1"/>
</dbReference>
<keyword evidence="3" id="KW-1185">Reference proteome</keyword>
<dbReference type="PANTHER" id="PTHR34846">
    <property type="entry name" value="4-CARBOXYMUCONOLACTONE DECARBOXYLASE FAMILY PROTEIN (AFU_ORTHOLOGUE AFUA_6G11590)"/>
    <property type="match status" value="1"/>
</dbReference>
<dbReference type="PANTHER" id="PTHR34846:SF10">
    <property type="entry name" value="CYTOPLASMIC PROTEIN"/>
    <property type="match status" value="1"/>
</dbReference>
<name>A0ABZ0XW39_9BURK</name>
<protein>
    <submittedName>
        <fullName evidence="2">Carboxymuconolactone decarboxylase family protein</fullName>
    </submittedName>
</protein>
<dbReference type="SUPFAM" id="SSF69118">
    <property type="entry name" value="AhpD-like"/>
    <property type="match status" value="1"/>
</dbReference>
<evidence type="ECO:0000313" key="2">
    <source>
        <dbReference type="EMBL" id="WQH03335.1"/>
    </source>
</evidence>
<accession>A0ABZ0XW39</accession>
<feature type="domain" description="Carboxymuconolactone decarboxylase-like" evidence="1">
    <location>
        <begin position="16"/>
        <end position="99"/>
    </location>
</feature>
<dbReference type="Pfam" id="PF02627">
    <property type="entry name" value="CMD"/>
    <property type="match status" value="1"/>
</dbReference>